<evidence type="ECO:0000259" key="12">
    <source>
        <dbReference type="PROSITE" id="PS51371"/>
    </source>
</evidence>
<keyword evidence="5" id="KW-0677">Repeat</keyword>
<keyword evidence="8 10" id="KW-0472">Membrane</keyword>
<dbReference type="Proteomes" id="UP001147653">
    <property type="component" value="Unassembled WGS sequence"/>
</dbReference>
<evidence type="ECO:0000256" key="3">
    <source>
        <dbReference type="ARBA" id="ARBA00022475"/>
    </source>
</evidence>
<dbReference type="InterPro" id="IPR002550">
    <property type="entry name" value="CNNM"/>
</dbReference>
<evidence type="ECO:0000256" key="8">
    <source>
        <dbReference type="ARBA" id="ARBA00023136"/>
    </source>
</evidence>
<dbReference type="Gene3D" id="3.10.580.10">
    <property type="entry name" value="CBS-domain"/>
    <property type="match status" value="1"/>
</dbReference>
<keyword evidence="7 9" id="KW-0129">CBS domain</keyword>
<dbReference type="SMART" id="SM01091">
    <property type="entry name" value="CorC_HlyC"/>
    <property type="match status" value="1"/>
</dbReference>
<dbReference type="CDD" id="cd04590">
    <property type="entry name" value="CBS_pair_CorC_HlyC_assoc"/>
    <property type="match status" value="1"/>
</dbReference>
<evidence type="ECO:0000259" key="13">
    <source>
        <dbReference type="PROSITE" id="PS51846"/>
    </source>
</evidence>
<dbReference type="InterPro" id="IPR016169">
    <property type="entry name" value="FAD-bd_PCMH_sub2"/>
</dbReference>
<dbReference type="InterPro" id="IPR044751">
    <property type="entry name" value="Ion_transp-like_CBS"/>
</dbReference>
<dbReference type="SMART" id="SM00116">
    <property type="entry name" value="CBS"/>
    <property type="match status" value="2"/>
</dbReference>
<feature type="transmembrane region" description="Helical" evidence="11">
    <location>
        <begin position="6"/>
        <end position="28"/>
    </location>
</feature>
<dbReference type="Pfam" id="PF01595">
    <property type="entry name" value="CNNM"/>
    <property type="match status" value="1"/>
</dbReference>
<comment type="subcellular location">
    <subcellularLocation>
        <location evidence="1">Cell membrane</location>
        <topology evidence="1">Multi-pass membrane protein</topology>
    </subcellularLocation>
</comment>
<feature type="domain" description="CNNM transmembrane" evidence="13">
    <location>
        <begin position="1"/>
        <end position="192"/>
    </location>
</feature>
<evidence type="ECO:0000313" key="14">
    <source>
        <dbReference type="EMBL" id="MDA0185238.1"/>
    </source>
</evidence>
<reference evidence="14" key="1">
    <citation type="submission" date="2022-10" db="EMBL/GenBank/DDBJ databases">
        <title>The WGS of Solirubrobacter phytolaccae KCTC 29190.</title>
        <authorList>
            <person name="Jiang Z."/>
        </authorList>
    </citation>
    <scope>NUCLEOTIDE SEQUENCE</scope>
    <source>
        <strain evidence="14">KCTC 29190</strain>
    </source>
</reference>
<evidence type="ECO:0000256" key="1">
    <source>
        <dbReference type="ARBA" id="ARBA00004651"/>
    </source>
</evidence>
<dbReference type="PANTHER" id="PTHR43099:SF2">
    <property type="entry name" value="UPF0053 PROTEIN YRKA"/>
    <property type="match status" value="1"/>
</dbReference>
<keyword evidence="3" id="KW-1003">Cell membrane</keyword>
<dbReference type="SUPFAM" id="SSF56176">
    <property type="entry name" value="FAD-binding/transporter-associated domain-like"/>
    <property type="match status" value="1"/>
</dbReference>
<feature type="domain" description="CBS" evidence="12">
    <location>
        <begin position="269"/>
        <end position="329"/>
    </location>
</feature>
<dbReference type="PROSITE" id="PS51371">
    <property type="entry name" value="CBS"/>
    <property type="match status" value="2"/>
</dbReference>
<dbReference type="Pfam" id="PF03471">
    <property type="entry name" value="CorC_HlyC"/>
    <property type="match status" value="1"/>
</dbReference>
<dbReference type="FunFam" id="3.10.580.10:FF:000002">
    <property type="entry name" value="Magnesium/cobalt efflux protein CorC"/>
    <property type="match status" value="1"/>
</dbReference>
<comment type="caution">
    <text evidence="14">The sequence shown here is derived from an EMBL/GenBank/DDBJ whole genome shotgun (WGS) entry which is preliminary data.</text>
</comment>
<feature type="transmembrane region" description="Helical" evidence="11">
    <location>
        <begin position="56"/>
        <end position="75"/>
    </location>
</feature>
<name>A0A9X3SBZ4_9ACTN</name>
<evidence type="ECO:0000256" key="5">
    <source>
        <dbReference type="ARBA" id="ARBA00022737"/>
    </source>
</evidence>
<organism evidence="14 15">
    <name type="scientific">Solirubrobacter phytolaccae</name>
    <dbReference type="NCBI Taxonomy" id="1404360"/>
    <lineage>
        <taxon>Bacteria</taxon>
        <taxon>Bacillati</taxon>
        <taxon>Actinomycetota</taxon>
        <taxon>Thermoleophilia</taxon>
        <taxon>Solirubrobacterales</taxon>
        <taxon>Solirubrobacteraceae</taxon>
        <taxon>Solirubrobacter</taxon>
    </lineage>
</organism>
<keyword evidence="4 10" id="KW-0812">Transmembrane</keyword>
<evidence type="ECO:0000256" key="9">
    <source>
        <dbReference type="PROSITE-ProRule" id="PRU00703"/>
    </source>
</evidence>
<dbReference type="GO" id="GO:0050660">
    <property type="term" value="F:flavin adenine dinucleotide binding"/>
    <property type="evidence" value="ECO:0007669"/>
    <property type="project" value="InterPro"/>
</dbReference>
<comment type="similarity">
    <text evidence="2">Belongs to the UPF0053 family.</text>
</comment>
<evidence type="ECO:0000256" key="7">
    <source>
        <dbReference type="ARBA" id="ARBA00023122"/>
    </source>
</evidence>
<evidence type="ECO:0000256" key="10">
    <source>
        <dbReference type="PROSITE-ProRule" id="PRU01193"/>
    </source>
</evidence>
<dbReference type="PANTHER" id="PTHR43099">
    <property type="entry name" value="UPF0053 PROTEIN YRKA"/>
    <property type="match status" value="1"/>
</dbReference>
<dbReference type="SUPFAM" id="SSF54631">
    <property type="entry name" value="CBS-domain pair"/>
    <property type="match status" value="1"/>
</dbReference>
<dbReference type="InterPro" id="IPR036318">
    <property type="entry name" value="FAD-bd_PCMH-like_sf"/>
</dbReference>
<keyword evidence="6 10" id="KW-1133">Transmembrane helix</keyword>
<accession>A0A9X3SBZ4</accession>
<protein>
    <submittedName>
        <fullName evidence="14">Hemolysin family protein</fullName>
    </submittedName>
</protein>
<dbReference type="Gene3D" id="3.30.465.10">
    <property type="match status" value="1"/>
</dbReference>
<sequence>MDDLLRMLALLALIAGNAFFVIGEYSIVTARRSALRKRGGKGAEAALRLMEDPVRVISTVQVGITAIGVLSGIVGETAIRNVLGEGVPSWLAFLIAFAIVTYLSVVLGELVPKALTIEKAELLASLVSRPVELLAKVLRPVVWVLQESAGVLLKPFGVTEVMAGESVQSAEELRALVDEAEGQGVIPRAQEELLHNVFDFASREVRDVMVPEPDVVWLEATLTGEEALAALVEHGHSRYPVGRGSLDHLVGVVHFRDMVAARGELVGALARQPPIVPVTKDLGALLRELREGRQQMALVVDEYGGTAGIVTVHDVLEEIVGEIENEFDLPRNDLDWIDEKTVEASGSMTIDDFNETVGTQLPQEGPRTLAGLAFDTLGRRPRPGDVAQVDGVALRIEELEGLRITKLRVSL</sequence>
<dbReference type="InterPro" id="IPR005170">
    <property type="entry name" value="Transptr-assoc_dom"/>
</dbReference>
<dbReference type="AlphaFoldDB" id="A0A9X3SBZ4"/>
<proteinExistence type="inferred from homology"/>
<dbReference type="GO" id="GO:0005886">
    <property type="term" value="C:plasma membrane"/>
    <property type="evidence" value="ECO:0007669"/>
    <property type="project" value="UniProtKB-SubCell"/>
</dbReference>
<evidence type="ECO:0000256" key="2">
    <source>
        <dbReference type="ARBA" id="ARBA00006337"/>
    </source>
</evidence>
<evidence type="ECO:0000256" key="6">
    <source>
        <dbReference type="ARBA" id="ARBA00022989"/>
    </source>
</evidence>
<evidence type="ECO:0000256" key="4">
    <source>
        <dbReference type="ARBA" id="ARBA00022692"/>
    </source>
</evidence>
<dbReference type="InterPro" id="IPR051676">
    <property type="entry name" value="UPF0053_domain"/>
</dbReference>
<gene>
    <name evidence="14" type="ORF">OJ997_33345</name>
</gene>
<feature type="transmembrane region" description="Helical" evidence="11">
    <location>
        <begin position="87"/>
        <end position="111"/>
    </location>
</feature>
<evidence type="ECO:0000313" key="15">
    <source>
        <dbReference type="Proteomes" id="UP001147653"/>
    </source>
</evidence>
<dbReference type="RefSeq" id="WP_270029731.1">
    <property type="nucleotide sequence ID" value="NZ_JAPDDP010000104.1"/>
</dbReference>
<dbReference type="InterPro" id="IPR000644">
    <property type="entry name" value="CBS_dom"/>
</dbReference>
<dbReference type="InterPro" id="IPR046342">
    <property type="entry name" value="CBS_dom_sf"/>
</dbReference>
<dbReference type="Pfam" id="PF00571">
    <property type="entry name" value="CBS"/>
    <property type="match status" value="2"/>
</dbReference>
<feature type="domain" description="CBS" evidence="12">
    <location>
        <begin position="209"/>
        <end position="268"/>
    </location>
</feature>
<dbReference type="PROSITE" id="PS51846">
    <property type="entry name" value="CNNM"/>
    <property type="match status" value="1"/>
</dbReference>
<evidence type="ECO:0000256" key="11">
    <source>
        <dbReference type="SAM" id="Phobius"/>
    </source>
</evidence>
<keyword evidence="15" id="KW-1185">Reference proteome</keyword>
<dbReference type="EMBL" id="JAPDDP010000104">
    <property type="protein sequence ID" value="MDA0185238.1"/>
    <property type="molecule type" value="Genomic_DNA"/>
</dbReference>